<accession>A0A1H3Y274</accession>
<dbReference type="Pfam" id="PF16343">
    <property type="entry name" value="DUF4973"/>
    <property type="match status" value="1"/>
</dbReference>
<feature type="chain" id="PRO_5010360794" description="DUF4973 domain-containing protein" evidence="1">
    <location>
        <begin position="28"/>
        <end position="355"/>
    </location>
</feature>
<keyword evidence="1" id="KW-0732">Signal</keyword>
<proteinExistence type="predicted"/>
<name>A0A1H3Y274_XYLRU</name>
<feature type="domain" description="BT-3044-like C-terminal" evidence="2">
    <location>
        <begin position="186"/>
        <end position="338"/>
    </location>
</feature>
<sequence length="355" mass="40627">MMSNKIKTFLLASSVCCCAIVFLSSCNDDWVDEQYEHYISFKAPLDTEGNSVGVTTVYVPLTRSNDDGTPRYGAEGLSSYELPVIVSGSTHNEKDLDIHIAHDPDTLQTLNYARFNTRKELYYTDMAPLASFDEVLHISSGQDVAMLHINLDFRNANFVNRYVLPLTIVEKDEYGYQRHPRKNYAKALLRILPYTLFSGAYESGNLHFYLVQSDGRDEGQAGAMQNAVQLYAIDENTAFFYAGNNDESRLDRENYKVYAHFAYHTGSTRTGTVTFTTDNPNLNFTAEQAQFRILEEDDATESYIRRRTVIIQDIDYHFTDYTMAQGCSFPYHVKGTLTMERKLNTQMPEEDQIEW</sequence>
<dbReference type="AlphaFoldDB" id="A0A1H3Y274"/>
<dbReference type="Proteomes" id="UP000182257">
    <property type="component" value="Unassembled WGS sequence"/>
</dbReference>
<dbReference type="InterPro" id="IPR032509">
    <property type="entry name" value="DUF4973"/>
</dbReference>
<dbReference type="Pfam" id="PF14274">
    <property type="entry name" value="BT_3044-like_C"/>
    <property type="match status" value="1"/>
</dbReference>
<dbReference type="PROSITE" id="PS51257">
    <property type="entry name" value="PROKAR_LIPOPROTEIN"/>
    <property type="match status" value="1"/>
</dbReference>
<evidence type="ECO:0000259" key="2">
    <source>
        <dbReference type="Pfam" id="PF14274"/>
    </source>
</evidence>
<dbReference type="InterPro" id="IPR025371">
    <property type="entry name" value="BT_3044-like_C"/>
</dbReference>
<organism evidence="4 5">
    <name type="scientific">Xylanibacter ruminicola</name>
    <name type="common">Prevotella ruminicola</name>
    <dbReference type="NCBI Taxonomy" id="839"/>
    <lineage>
        <taxon>Bacteria</taxon>
        <taxon>Pseudomonadati</taxon>
        <taxon>Bacteroidota</taxon>
        <taxon>Bacteroidia</taxon>
        <taxon>Bacteroidales</taxon>
        <taxon>Prevotellaceae</taxon>
        <taxon>Xylanibacter</taxon>
    </lineage>
</organism>
<dbReference type="RefSeq" id="WP_254771640.1">
    <property type="nucleotide sequence ID" value="NZ_FNRF01000001.1"/>
</dbReference>
<dbReference type="EMBL" id="FNRF01000001">
    <property type="protein sequence ID" value="SEA04898.1"/>
    <property type="molecule type" value="Genomic_DNA"/>
</dbReference>
<feature type="signal peptide" evidence="1">
    <location>
        <begin position="1"/>
        <end position="27"/>
    </location>
</feature>
<evidence type="ECO:0008006" key="6">
    <source>
        <dbReference type="Google" id="ProtNLM"/>
    </source>
</evidence>
<evidence type="ECO:0000313" key="5">
    <source>
        <dbReference type="Proteomes" id="UP000182257"/>
    </source>
</evidence>
<evidence type="ECO:0000259" key="3">
    <source>
        <dbReference type="Pfam" id="PF16343"/>
    </source>
</evidence>
<evidence type="ECO:0000256" key="1">
    <source>
        <dbReference type="SAM" id="SignalP"/>
    </source>
</evidence>
<dbReference type="Gene3D" id="2.60.40.1740">
    <property type="entry name" value="hypothetical protein (bacova_03559)"/>
    <property type="match status" value="1"/>
</dbReference>
<reference evidence="4 5" key="1">
    <citation type="submission" date="2016-10" db="EMBL/GenBank/DDBJ databases">
        <authorList>
            <person name="de Groot N.N."/>
        </authorList>
    </citation>
    <scope>NUCLEOTIDE SEQUENCE [LARGE SCALE GENOMIC DNA]</scope>
    <source>
        <strain evidence="4 5">D31d</strain>
    </source>
</reference>
<dbReference type="Gene3D" id="2.40.128.440">
    <property type="entry name" value="Uncharacterised protein PF14274, DUF4361"/>
    <property type="match status" value="1"/>
</dbReference>
<evidence type="ECO:0000313" key="4">
    <source>
        <dbReference type="EMBL" id="SEA04898.1"/>
    </source>
</evidence>
<protein>
    <recommendedName>
        <fullName evidence="6">DUF4973 domain-containing protein</fullName>
    </recommendedName>
</protein>
<feature type="domain" description="DUF4973" evidence="3">
    <location>
        <begin position="30"/>
        <end position="170"/>
    </location>
</feature>
<gene>
    <name evidence="4" type="ORF">SAMN05216462_0450</name>
</gene>